<dbReference type="GO" id="GO:0016020">
    <property type="term" value="C:membrane"/>
    <property type="evidence" value="ECO:0007669"/>
    <property type="project" value="UniProtKB-SubCell"/>
</dbReference>
<dbReference type="Gene3D" id="1.10.630.10">
    <property type="entry name" value="Cytochrome P450"/>
    <property type="match status" value="1"/>
</dbReference>
<keyword evidence="13" id="KW-0472">Membrane</keyword>
<comment type="pathway">
    <text evidence="3">Secondary metabolite biosynthesis; terpenoid biosynthesis.</text>
</comment>
<evidence type="ECO:0008006" key="19">
    <source>
        <dbReference type="Google" id="ProtNLM"/>
    </source>
</evidence>
<dbReference type="Pfam" id="PF00067">
    <property type="entry name" value="p450"/>
    <property type="match status" value="2"/>
</dbReference>
<comment type="similarity">
    <text evidence="4">Belongs to the cytochrome P450 family.</text>
</comment>
<dbReference type="Gene3D" id="1.10.150.130">
    <property type="match status" value="1"/>
</dbReference>
<protein>
    <recommendedName>
        <fullName evidence="19">Cytochrome P450</fullName>
    </recommendedName>
</protein>
<evidence type="ECO:0000256" key="15">
    <source>
        <dbReference type="PIRSR" id="PIRSR602401-1"/>
    </source>
</evidence>
<dbReference type="GO" id="GO:0005506">
    <property type="term" value="F:iron ion binding"/>
    <property type="evidence" value="ECO:0007669"/>
    <property type="project" value="InterPro"/>
</dbReference>
<proteinExistence type="inferred from homology"/>
<dbReference type="SUPFAM" id="SSF47823">
    <property type="entry name" value="lambda integrase-like, N-terminal domain"/>
    <property type="match status" value="1"/>
</dbReference>
<reference evidence="17 18" key="1">
    <citation type="journal article" date="2024" name="J Genomics">
        <title>Draft genome sequencing and assembly of Favolaschia claudopus CIRM-BRFM 2984 isolated from oak limbs.</title>
        <authorList>
            <person name="Navarro D."/>
            <person name="Drula E."/>
            <person name="Chaduli D."/>
            <person name="Cazenave R."/>
            <person name="Ahrendt S."/>
            <person name="Wang J."/>
            <person name="Lipzen A."/>
            <person name="Daum C."/>
            <person name="Barry K."/>
            <person name="Grigoriev I.V."/>
            <person name="Favel A."/>
            <person name="Rosso M.N."/>
            <person name="Martin F."/>
        </authorList>
    </citation>
    <scope>NUCLEOTIDE SEQUENCE [LARGE SCALE GENOMIC DNA]</scope>
    <source>
        <strain evidence="17 18">CIRM-BRFM 2984</strain>
    </source>
</reference>
<evidence type="ECO:0000256" key="14">
    <source>
        <dbReference type="ARBA" id="ARBA00023172"/>
    </source>
</evidence>
<dbReference type="PANTHER" id="PTHR24305">
    <property type="entry name" value="CYTOCHROME P450"/>
    <property type="match status" value="1"/>
</dbReference>
<keyword evidence="7 15" id="KW-0479">Metal-binding</keyword>
<keyword evidence="10 15" id="KW-0408">Iron</keyword>
<gene>
    <name evidence="17" type="ORF">R3P38DRAFT_3177474</name>
</gene>
<dbReference type="PANTHER" id="PTHR24305:SF166">
    <property type="entry name" value="CYTOCHROME P450 12A4, MITOCHONDRIAL-RELATED"/>
    <property type="match status" value="1"/>
</dbReference>
<evidence type="ECO:0000256" key="16">
    <source>
        <dbReference type="SAM" id="MobiDB-lite"/>
    </source>
</evidence>
<dbReference type="GO" id="GO:0016705">
    <property type="term" value="F:oxidoreductase activity, acting on paired donors, with incorporation or reduction of molecular oxygen"/>
    <property type="evidence" value="ECO:0007669"/>
    <property type="project" value="InterPro"/>
</dbReference>
<evidence type="ECO:0000256" key="1">
    <source>
        <dbReference type="ARBA" id="ARBA00001971"/>
    </source>
</evidence>
<keyword evidence="14" id="KW-0233">DNA recombination</keyword>
<evidence type="ECO:0000256" key="13">
    <source>
        <dbReference type="ARBA" id="ARBA00023136"/>
    </source>
</evidence>
<keyword evidence="5 15" id="KW-0349">Heme</keyword>
<evidence type="ECO:0000256" key="7">
    <source>
        <dbReference type="ARBA" id="ARBA00022723"/>
    </source>
</evidence>
<dbReference type="InterPro" id="IPR050121">
    <property type="entry name" value="Cytochrome_P450_monoxygenase"/>
</dbReference>
<comment type="caution">
    <text evidence="17">The sequence shown here is derived from an EMBL/GenBank/DDBJ whole genome shotgun (WGS) entry which is preliminary data.</text>
</comment>
<evidence type="ECO:0000256" key="11">
    <source>
        <dbReference type="ARBA" id="ARBA00023033"/>
    </source>
</evidence>
<dbReference type="InterPro" id="IPR013762">
    <property type="entry name" value="Integrase-like_cat_sf"/>
</dbReference>
<evidence type="ECO:0000313" key="17">
    <source>
        <dbReference type="EMBL" id="KAK7045254.1"/>
    </source>
</evidence>
<evidence type="ECO:0000256" key="12">
    <source>
        <dbReference type="ARBA" id="ARBA00023125"/>
    </source>
</evidence>
<evidence type="ECO:0000256" key="2">
    <source>
        <dbReference type="ARBA" id="ARBA00004370"/>
    </source>
</evidence>
<dbReference type="GO" id="GO:0015074">
    <property type="term" value="P:DNA integration"/>
    <property type="evidence" value="ECO:0007669"/>
    <property type="project" value="InterPro"/>
</dbReference>
<dbReference type="PRINTS" id="PR00385">
    <property type="entry name" value="P450"/>
</dbReference>
<dbReference type="InterPro" id="IPR001128">
    <property type="entry name" value="Cyt_P450"/>
</dbReference>
<evidence type="ECO:0000256" key="9">
    <source>
        <dbReference type="ARBA" id="ARBA00023002"/>
    </source>
</evidence>
<comment type="subcellular location">
    <subcellularLocation>
        <location evidence="2">Membrane</location>
    </subcellularLocation>
</comment>
<dbReference type="AlphaFoldDB" id="A0AAW0D1S3"/>
<evidence type="ECO:0000256" key="6">
    <source>
        <dbReference type="ARBA" id="ARBA00022692"/>
    </source>
</evidence>
<dbReference type="SUPFAM" id="SSF48264">
    <property type="entry name" value="Cytochrome P450"/>
    <property type="match status" value="1"/>
</dbReference>
<dbReference type="Proteomes" id="UP001362999">
    <property type="component" value="Unassembled WGS sequence"/>
</dbReference>
<dbReference type="GO" id="GO:0006310">
    <property type="term" value="P:DNA recombination"/>
    <property type="evidence" value="ECO:0007669"/>
    <property type="project" value="UniProtKB-KW"/>
</dbReference>
<keyword evidence="11" id="KW-0503">Monooxygenase</keyword>
<sequence length="968" mass="107038">MDLQPIAGTSRPVIQGETTAIQGESTSMHREIPHPVHPVPSAVVSRGTNPVIRHLNSDYHHDHSGTSHCLPTTPSPDSLLIPSDSNIKGEHPEAAHHCRCCRYAAASYYPRSPDHANHHSGLPHHAHPTSAPSTSSPKWKSAICRKCKATGHIARFVSHHISAAALNDLRWWEHALSLPRVSRSLHLRTTLDWDIWVDASTDFGIGVLINGQWAAWRLLPGWRTDGRDIGWAESIAVELACMWLCCREEDLSDLDVVIHGDNTAVIDAYRRGRSRNISRNASIRRITEMLIPRNLAISPRYVPSSDNLADPFSRGNFGSPQSRLNIPFSLNDELAQFIALCIARSAKADRLREVEVGSSVNPSRPQTSRKHTGPRNSSKAYNRLKPSPLRPHVLAKDRILSWRTPYSFHSLRSLSSSFSPELISRWQTVLASSVEADTHGSYAAGLLRFNHFCDLHNIPEAQRMPASEALLSVFISSYGAGHVSSGTVSTWLAGLQLWHAVNFAPWHGAALLSRTRKGVSKLAPPSSRRLPRDPVTFNHMVVLRAHLDLGNTRDSAIWAVACTAWRDCARLGELLVKSASSFNSTRNVTRGCPKGRGVASNGHKFLRLKVPWTKTRLSLGDWLTSTETFDEVDAVAAMEHHLHVNSAVPDSAPLFAYATSSGWSHLTRSDFVSRCNDIWLSAGFAALNGHGFRIGGTTHLLLHGVDPWIVMKQGRWTSAAFLLYWRNVEEILPLFIVSYDILEQTSLLLLAGQDTTANTLCFGFLELARNVEFQNRLREEILASLGASGGAAAYDNMPLLNAFLKETLRMYPALSLSDRTAVQDHMLPLSQPIMTADGKQITEIPITKGQTVYLASGEYQRFDHFPVHILGYLRNGSQFTTTDEPAHKGDSVGVYANLLSFYGGPRVCLGWRFALLEMQVFVSELVGKFEFSLPADDKSQTVCRYAFTLQPTLADGAKGALLAVKRVI</sequence>
<keyword evidence="6" id="KW-0812">Transmembrane</keyword>
<organism evidence="17 18">
    <name type="scientific">Favolaschia claudopus</name>
    <dbReference type="NCBI Taxonomy" id="2862362"/>
    <lineage>
        <taxon>Eukaryota</taxon>
        <taxon>Fungi</taxon>
        <taxon>Dikarya</taxon>
        <taxon>Basidiomycota</taxon>
        <taxon>Agaricomycotina</taxon>
        <taxon>Agaricomycetes</taxon>
        <taxon>Agaricomycetidae</taxon>
        <taxon>Agaricales</taxon>
        <taxon>Marasmiineae</taxon>
        <taxon>Mycenaceae</taxon>
        <taxon>Favolaschia</taxon>
    </lineage>
</organism>
<dbReference type="InterPro" id="IPR010998">
    <property type="entry name" value="Integrase_recombinase_N"/>
</dbReference>
<feature type="region of interest" description="Disordered" evidence="16">
    <location>
        <begin position="353"/>
        <end position="386"/>
    </location>
</feature>
<dbReference type="PRINTS" id="PR00463">
    <property type="entry name" value="EP450I"/>
</dbReference>
<keyword evidence="12" id="KW-0238">DNA-binding</keyword>
<dbReference type="InterPro" id="IPR002401">
    <property type="entry name" value="Cyt_P450_E_grp-I"/>
</dbReference>
<dbReference type="SUPFAM" id="SSF56349">
    <property type="entry name" value="DNA breaking-rejoining enzymes"/>
    <property type="match status" value="1"/>
</dbReference>
<evidence type="ECO:0000313" key="18">
    <source>
        <dbReference type="Proteomes" id="UP001362999"/>
    </source>
</evidence>
<keyword evidence="9" id="KW-0560">Oxidoreductase</keyword>
<feature type="binding site" description="axial binding residue" evidence="15">
    <location>
        <position position="908"/>
    </location>
    <ligand>
        <name>heme</name>
        <dbReference type="ChEBI" id="CHEBI:30413"/>
    </ligand>
    <ligandPart>
        <name>Fe</name>
        <dbReference type="ChEBI" id="CHEBI:18248"/>
    </ligandPart>
</feature>
<keyword evidence="18" id="KW-1185">Reference proteome</keyword>
<dbReference type="GO" id="GO:0003677">
    <property type="term" value="F:DNA binding"/>
    <property type="evidence" value="ECO:0007669"/>
    <property type="project" value="UniProtKB-KW"/>
</dbReference>
<evidence type="ECO:0000256" key="10">
    <source>
        <dbReference type="ARBA" id="ARBA00023004"/>
    </source>
</evidence>
<evidence type="ECO:0000256" key="5">
    <source>
        <dbReference type="ARBA" id="ARBA00022617"/>
    </source>
</evidence>
<evidence type="ECO:0000256" key="3">
    <source>
        <dbReference type="ARBA" id="ARBA00004721"/>
    </source>
</evidence>
<comment type="cofactor">
    <cofactor evidence="1 15">
        <name>heme</name>
        <dbReference type="ChEBI" id="CHEBI:30413"/>
    </cofactor>
</comment>
<name>A0AAW0D1S3_9AGAR</name>
<dbReference type="InterPro" id="IPR036396">
    <property type="entry name" value="Cyt_P450_sf"/>
</dbReference>
<accession>A0AAW0D1S3</accession>
<feature type="region of interest" description="Disordered" evidence="16">
    <location>
        <begin position="114"/>
        <end position="137"/>
    </location>
</feature>
<dbReference type="InterPro" id="IPR011010">
    <property type="entry name" value="DNA_brk_join_enz"/>
</dbReference>
<evidence type="ECO:0000256" key="8">
    <source>
        <dbReference type="ARBA" id="ARBA00022989"/>
    </source>
</evidence>
<keyword evidence="8" id="KW-1133">Transmembrane helix</keyword>
<feature type="compositionally biased region" description="Low complexity" evidence="16">
    <location>
        <begin position="128"/>
        <end position="137"/>
    </location>
</feature>
<dbReference type="Gene3D" id="1.10.443.10">
    <property type="entry name" value="Intergrase catalytic core"/>
    <property type="match status" value="1"/>
</dbReference>
<dbReference type="EMBL" id="JAWWNJ010000011">
    <property type="protein sequence ID" value="KAK7045254.1"/>
    <property type="molecule type" value="Genomic_DNA"/>
</dbReference>
<evidence type="ECO:0000256" key="4">
    <source>
        <dbReference type="ARBA" id="ARBA00010617"/>
    </source>
</evidence>
<dbReference type="GO" id="GO:0020037">
    <property type="term" value="F:heme binding"/>
    <property type="evidence" value="ECO:0007669"/>
    <property type="project" value="InterPro"/>
</dbReference>
<dbReference type="GO" id="GO:0004497">
    <property type="term" value="F:monooxygenase activity"/>
    <property type="evidence" value="ECO:0007669"/>
    <property type="project" value="UniProtKB-KW"/>
</dbReference>